<dbReference type="InParanoid" id="A0A6I9RR95"/>
<keyword evidence="3" id="KW-1185">Reference proteome</keyword>
<evidence type="ECO:0000313" key="4">
    <source>
        <dbReference type="RefSeq" id="XP_010931141.1"/>
    </source>
</evidence>
<dbReference type="KEGG" id="egu:105052125"/>
<organism evidence="3 4">
    <name type="scientific">Elaeis guineensis var. tenera</name>
    <name type="common">Oil palm</name>
    <dbReference type="NCBI Taxonomy" id="51953"/>
    <lineage>
        <taxon>Eukaryota</taxon>
        <taxon>Viridiplantae</taxon>
        <taxon>Streptophyta</taxon>
        <taxon>Embryophyta</taxon>
        <taxon>Tracheophyta</taxon>
        <taxon>Spermatophyta</taxon>
        <taxon>Magnoliopsida</taxon>
        <taxon>Liliopsida</taxon>
        <taxon>Arecaceae</taxon>
        <taxon>Arecoideae</taxon>
        <taxon>Cocoseae</taxon>
        <taxon>Elaeidinae</taxon>
        <taxon>Elaeis</taxon>
    </lineage>
</organism>
<dbReference type="AlphaFoldDB" id="A0A6I9RR95"/>
<feature type="transmembrane region" description="Helical" evidence="2">
    <location>
        <begin position="147"/>
        <end position="167"/>
    </location>
</feature>
<sequence length="180" mass="18865">MAEIPKPYSGEAKPSASAMSLAHQEGDRNKTEASDGSVAIDIGALSSLSTSNEKDSISSPRVSRLKSLSRKGSQRSGGSEERKAAEGETADSSLGGPGSDVKSALLVHVAGDGEPSAFCHATTPTAAGGRCRRLGRRQTPWLDSRRVLFFFATLSSMGTLILLYFTLSMKKMAGSNANAR</sequence>
<reference evidence="4" key="1">
    <citation type="submission" date="2025-08" db="UniProtKB">
        <authorList>
            <consortium name="RefSeq"/>
        </authorList>
    </citation>
    <scope>IDENTIFICATION</scope>
</reference>
<keyword evidence="2" id="KW-1133">Transmembrane helix</keyword>
<dbReference type="PANTHER" id="PTHR34064:SF6">
    <property type="entry name" value="OS07G0530700 PROTEIN"/>
    <property type="match status" value="1"/>
</dbReference>
<evidence type="ECO:0000256" key="1">
    <source>
        <dbReference type="SAM" id="MobiDB-lite"/>
    </source>
</evidence>
<feature type="compositionally biased region" description="Polar residues" evidence="1">
    <location>
        <begin position="46"/>
        <end position="61"/>
    </location>
</feature>
<feature type="compositionally biased region" description="Basic residues" evidence="1">
    <location>
        <begin position="63"/>
        <end position="73"/>
    </location>
</feature>
<keyword evidence="2" id="KW-0812">Transmembrane</keyword>
<feature type="region of interest" description="Disordered" evidence="1">
    <location>
        <begin position="1"/>
        <end position="97"/>
    </location>
</feature>
<evidence type="ECO:0000256" key="2">
    <source>
        <dbReference type="SAM" id="Phobius"/>
    </source>
</evidence>
<dbReference type="RefSeq" id="XP_010931141.1">
    <property type="nucleotide sequence ID" value="XM_010932839.3"/>
</dbReference>
<feature type="compositionally biased region" description="Basic and acidic residues" evidence="1">
    <location>
        <begin position="24"/>
        <end position="33"/>
    </location>
</feature>
<dbReference type="Proteomes" id="UP000504607">
    <property type="component" value="Chromosome 1"/>
</dbReference>
<name>A0A6I9RR95_ELAGV</name>
<evidence type="ECO:0000313" key="3">
    <source>
        <dbReference type="Proteomes" id="UP000504607"/>
    </source>
</evidence>
<dbReference type="OrthoDB" id="683938at2759"/>
<proteinExistence type="predicted"/>
<protein>
    <submittedName>
        <fullName evidence="4">Uncharacterized protein LOC105052125</fullName>
    </submittedName>
</protein>
<dbReference type="GeneID" id="105052125"/>
<keyword evidence="2" id="KW-0472">Membrane</keyword>
<dbReference type="FunCoup" id="A0A6I9RR95">
    <property type="interactions" value="167"/>
</dbReference>
<dbReference type="PANTHER" id="PTHR34064">
    <property type="entry name" value="OS04G0672300 PROTEIN"/>
    <property type="match status" value="1"/>
</dbReference>
<accession>A0A6I9RR95</accession>
<gene>
    <name evidence="4" type="primary">LOC105052125</name>
</gene>